<accession>A0AA40VJC4</accession>
<feature type="region of interest" description="Disordered" evidence="1">
    <location>
        <begin position="66"/>
        <end position="101"/>
    </location>
</feature>
<evidence type="ECO:0000313" key="3">
    <source>
        <dbReference type="Proteomes" id="UP000530412"/>
    </source>
</evidence>
<evidence type="ECO:0000256" key="1">
    <source>
        <dbReference type="SAM" id="MobiDB-lite"/>
    </source>
</evidence>
<dbReference type="Proteomes" id="UP000530412">
    <property type="component" value="Unassembled WGS sequence"/>
</dbReference>
<comment type="caution">
    <text evidence="2">The sequence shown here is derived from an EMBL/GenBank/DDBJ whole genome shotgun (WGS) entry which is preliminary data.</text>
</comment>
<proteinExistence type="predicted"/>
<dbReference type="AlphaFoldDB" id="A0AA40VJC4"/>
<organism evidence="2 3">
    <name type="scientific">Streptomyces calvus</name>
    <dbReference type="NCBI Taxonomy" id="67282"/>
    <lineage>
        <taxon>Bacteria</taxon>
        <taxon>Bacillati</taxon>
        <taxon>Actinomycetota</taxon>
        <taxon>Actinomycetes</taxon>
        <taxon>Kitasatosporales</taxon>
        <taxon>Streptomycetaceae</taxon>
        <taxon>Streptomyces</taxon>
    </lineage>
</organism>
<reference evidence="2 3" key="1">
    <citation type="submission" date="2020-08" db="EMBL/GenBank/DDBJ databases">
        <title>Genomic Encyclopedia of Type Strains, Phase III (KMG-III): the genomes of soil and plant-associated and newly described type strains.</title>
        <authorList>
            <person name="Whitman W."/>
        </authorList>
    </citation>
    <scope>NUCLEOTIDE SEQUENCE [LARGE SCALE GENOMIC DNA]</scope>
    <source>
        <strain evidence="2 3">CECT 3271</strain>
    </source>
</reference>
<sequence>MPTASTRARHGVRCGETRNHTDTVIVLDCISVSRGVTVKRRSLPVAVAFATTAALLLTACGGGDDKPDDNDKIAGADQGTAKPSKSAEPSGAPAEGKPDGVDVSLPADMNLVFDWQKPKDKNEAAAMEDAANFFRAIYRGVDKRTTEDAAVTAYATGDGLHYAETQINAWIDGGWTATGTLRHYDATTRSAANGKSVEVAFCADAGQFYGKEVKTEKVLKTEPSIEDFDYYKIIMVKYPTADDLWQASKVFVETKAAKCQ</sequence>
<gene>
    <name evidence="2" type="ORF">FHS33_006261</name>
</gene>
<evidence type="ECO:0000313" key="2">
    <source>
        <dbReference type="EMBL" id="MBA8947792.1"/>
    </source>
</evidence>
<protein>
    <submittedName>
        <fullName evidence="2">Uncharacterized protein</fullName>
    </submittedName>
</protein>
<dbReference type="EMBL" id="JACJIE010000024">
    <property type="protein sequence ID" value="MBA8947792.1"/>
    <property type="molecule type" value="Genomic_DNA"/>
</dbReference>
<name>A0AA40VJC4_9ACTN</name>